<protein>
    <submittedName>
        <fullName evidence="2">Uncharacterized protein</fullName>
    </submittedName>
</protein>
<feature type="transmembrane region" description="Helical" evidence="1">
    <location>
        <begin position="43"/>
        <end position="71"/>
    </location>
</feature>
<evidence type="ECO:0000313" key="3">
    <source>
        <dbReference type="Proteomes" id="UP000825933"/>
    </source>
</evidence>
<name>A0A8T5UL48_9EURY</name>
<accession>A0A8T5UL48</accession>
<sequence length="165" mass="18762">MVDIKMVLYPNKFKIFLCLMLFIPCLTVIIVILGPTYAYSKVFLYFSSIILNDPIFIISIFLGFILSYILGCSIDNYIENKNLKIFIAVLSGIISLIIIYALYKMVTDPVICDPVHMPQNHTICDPVHKNAQGNIYNLDILKDINVDSQSIKDSYQQCINNLGNK</sequence>
<dbReference type="AlphaFoldDB" id="A0A8T5UL48"/>
<evidence type="ECO:0000256" key="1">
    <source>
        <dbReference type="SAM" id="Phobius"/>
    </source>
</evidence>
<evidence type="ECO:0000313" key="2">
    <source>
        <dbReference type="EMBL" id="MBZ2164562.1"/>
    </source>
</evidence>
<keyword evidence="1" id="KW-0812">Transmembrane</keyword>
<organism evidence="2 3">
    <name type="scientific">Methanobacterium spitsbergense</name>
    <dbReference type="NCBI Taxonomy" id="2874285"/>
    <lineage>
        <taxon>Archaea</taxon>
        <taxon>Methanobacteriati</taxon>
        <taxon>Methanobacteriota</taxon>
        <taxon>Methanomada group</taxon>
        <taxon>Methanobacteria</taxon>
        <taxon>Methanobacteriales</taxon>
        <taxon>Methanobacteriaceae</taxon>
        <taxon>Methanobacterium</taxon>
    </lineage>
</organism>
<keyword evidence="3" id="KW-1185">Reference proteome</keyword>
<dbReference type="RefSeq" id="WP_223790239.1">
    <property type="nucleotide sequence ID" value="NZ_JAIOUQ010000001.1"/>
</dbReference>
<comment type="caution">
    <text evidence="2">The sequence shown here is derived from an EMBL/GenBank/DDBJ whole genome shotgun (WGS) entry which is preliminary data.</text>
</comment>
<feature type="transmembrane region" description="Helical" evidence="1">
    <location>
        <begin position="15"/>
        <end position="37"/>
    </location>
</feature>
<feature type="transmembrane region" description="Helical" evidence="1">
    <location>
        <begin position="83"/>
        <end position="103"/>
    </location>
</feature>
<keyword evidence="1" id="KW-0472">Membrane</keyword>
<proteinExistence type="predicted"/>
<dbReference type="Proteomes" id="UP000825933">
    <property type="component" value="Unassembled WGS sequence"/>
</dbReference>
<keyword evidence="1" id="KW-1133">Transmembrane helix</keyword>
<dbReference type="EMBL" id="JAIOUQ010000001">
    <property type="protein sequence ID" value="MBZ2164562.1"/>
    <property type="molecule type" value="Genomic_DNA"/>
</dbReference>
<reference evidence="3" key="1">
    <citation type="journal article" date="2022" name="Microbiol. Resour. Announc.">
        <title>Draft Genome Sequence of a Methanogenic Archaeon from West Spitsbergen Permafrost.</title>
        <authorList>
            <person name="Trubitsyn V."/>
            <person name="Rivkina E."/>
            <person name="Shcherbakova V."/>
        </authorList>
    </citation>
    <scope>NUCLEOTIDE SEQUENCE [LARGE SCALE GENOMIC DNA]</scope>
    <source>
        <strain evidence="3">VT</strain>
    </source>
</reference>
<gene>
    <name evidence="2" type="ORF">K8N75_00640</name>
</gene>